<evidence type="ECO:0000313" key="2">
    <source>
        <dbReference type="Proteomes" id="UP000070352"/>
    </source>
</evidence>
<keyword evidence="2" id="KW-1185">Reference proteome</keyword>
<name>A0A135L749_9BACI</name>
<comment type="caution">
    <text evidence="1">The sequence shown here is derived from an EMBL/GenBank/DDBJ whole genome shotgun (WGS) entry which is preliminary data.</text>
</comment>
<dbReference type="AlphaFoldDB" id="A0A135L749"/>
<reference evidence="1 2" key="1">
    <citation type="submission" date="2016-02" db="EMBL/GenBank/DDBJ databases">
        <title>Draft Genome for Tepidibacillus decaturensis nov. sp. Strain Z9, an Anaerobic, Moderately Thermophilic and Heterotrophic Bacterium from Deep Subsurface of the Illinois Basin, USA.</title>
        <authorList>
            <person name="Dong Y."/>
            <person name="Chang J.Y."/>
            <person name="Sanford R."/>
            <person name="Fouke B.W."/>
        </authorList>
    </citation>
    <scope>NUCLEOTIDE SEQUENCE [LARGE SCALE GENOMIC DNA]</scope>
    <source>
        <strain evidence="1 2">Z9</strain>
    </source>
</reference>
<dbReference type="RefSeq" id="WP_068726962.1">
    <property type="nucleotide sequence ID" value="NZ_LSKU01000001.1"/>
</dbReference>
<evidence type="ECO:0000313" key="1">
    <source>
        <dbReference type="EMBL" id="KXG44796.1"/>
    </source>
</evidence>
<organism evidence="1 2">
    <name type="scientific">Tepidibacillus decaturensis</name>
    <dbReference type="NCBI Taxonomy" id="1413211"/>
    <lineage>
        <taxon>Bacteria</taxon>
        <taxon>Bacillati</taxon>
        <taxon>Bacillota</taxon>
        <taxon>Bacilli</taxon>
        <taxon>Bacillales</taxon>
        <taxon>Bacillaceae</taxon>
        <taxon>Tepidibacillus</taxon>
    </lineage>
</organism>
<gene>
    <name evidence="1" type="ORF">U473_12765</name>
</gene>
<sequence>MFMHIGGDIVVKTKEIVAILDISHFAKRKKKLHSFIAQVENKNNVVKITTEGSKSLVVTADKMYYSPISSLTLLKRANTIF</sequence>
<protein>
    <recommendedName>
        <fullName evidence="3">DUF370 domain-containing protein</fullName>
    </recommendedName>
</protein>
<dbReference type="OrthoDB" id="9811390at2"/>
<dbReference type="Proteomes" id="UP000070352">
    <property type="component" value="Unassembled WGS sequence"/>
</dbReference>
<dbReference type="InterPro" id="IPR007169">
    <property type="entry name" value="RemA-like"/>
</dbReference>
<evidence type="ECO:0008006" key="3">
    <source>
        <dbReference type="Google" id="ProtNLM"/>
    </source>
</evidence>
<dbReference type="Pfam" id="PF04025">
    <property type="entry name" value="RemA-like"/>
    <property type="match status" value="1"/>
</dbReference>
<dbReference type="NCBIfam" id="NF046065">
    <property type="entry name" value="MtxRegRemB"/>
    <property type="match status" value="1"/>
</dbReference>
<dbReference type="STRING" id="1413211.U473_12765"/>
<dbReference type="EMBL" id="LSKU01000001">
    <property type="protein sequence ID" value="KXG44796.1"/>
    <property type="molecule type" value="Genomic_DNA"/>
</dbReference>
<accession>A0A135L749</accession>
<proteinExistence type="predicted"/>